<keyword evidence="7 11" id="KW-0630">Potassium</keyword>
<dbReference type="GO" id="GO:0015293">
    <property type="term" value="F:symporter activity"/>
    <property type="evidence" value="ECO:0007669"/>
    <property type="project" value="UniProtKB-UniRule"/>
</dbReference>
<accession>A0A9W6GF59</accession>
<dbReference type="Pfam" id="PF02705">
    <property type="entry name" value="K_trans"/>
    <property type="match status" value="1"/>
</dbReference>
<dbReference type="InterPro" id="IPR023051">
    <property type="entry name" value="Kup"/>
</dbReference>
<feature type="transmembrane region" description="Helical" evidence="11">
    <location>
        <begin position="207"/>
        <end position="226"/>
    </location>
</feature>
<evidence type="ECO:0000313" key="14">
    <source>
        <dbReference type="EMBL" id="GLI52814.1"/>
    </source>
</evidence>
<keyword evidence="8 11" id="KW-1133">Transmembrane helix</keyword>
<dbReference type="InterPro" id="IPR053951">
    <property type="entry name" value="K_trans_N"/>
</dbReference>
<dbReference type="GO" id="GO:0005886">
    <property type="term" value="C:plasma membrane"/>
    <property type="evidence" value="ECO:0007669"/>
    <property type="project" value="UniProtKB-SubCell"/>
</dbReference>
<evidence type="ECO:0000259" key="12">
    <source>
        <dbReference type="Pfam" id="PF02705"/>
    </source>
</evidence>
<feature type="domain" description="K+ potassium transporter integral membrane" evidence="12">
    <location>
        <begin position="4"/>
        <end position="449"/>
    </location>
</feature>
<organism evidence="14 15">
    <name type="scientific">Thermodesulfovibrio yellowstonii</name>
    <dbReference type="NCBI Taxonomy" id="28262"/>
    <lineage>
        <taxon>Bacteria</taxon>
        <taxon>Pseudomonadati</taxon>
        <taxon>Nitrospirota</taxon>
        <taxon>Thermodesulfovibrionia</taxon>
        <taxon>Thermodesulfovibrionales</taxon>
        <taxon>Thermodesulfovibrionaceae</taxon>
        <taxon>Thermodesulfovibrio</taxon>
    </lineage>
</organism>
<evidence type="ECO:0000256" key="2">
    <source>
        <dbReference type="ARBA" id="ARBA00022448"/>
    </source>
</evidence>
<keyword evidence="6 11" id="KW-0769">Symport</keyword>
<feature type="transmembrane region" description="Helical" evidence="11">
    <location>
        <begin position="330"/>
        <end position="351"/>
    </location>
</feature>
<feature type="transmembrane region" description="Helical" evidence="11">
    <location>
        <begin position="89"/>
        <end position="118"/>
    </location>
</feature>
<feature type="transmembrane region" description="Helical" evidence="11">
    <location>
        <begin position="278"/>
        <end position="309"/>
    </location>
</feature>
<dbReference type="AlphaFoldDB" id="A0A9W6GF59"/>
<comment type="catalytic activity">
    <reaction evidence="11">
        <text>K(+)(in) + H(+)(in) = K(+)(out) + H(+)(out)</text>
        <dbReference type="Rhea" id="RHEA:28490"/>
        <dbReference type="ChEBI" id="CHEBI:15378"/>
        <dbReference type="ChEBI" id="CHEBI:29103"/>
    </reaction>
</comment>
<evidence type="ECO:0000256" key="7">
    <source>
        <dbReference type="ARBA" id="ARBA00022958"/>
    </source>
</evidence>
<feature type="transmembrane region" description="Helical" evidence="11">
    <location>
        <begin position="130"/>
        <end position="149"/>
    </location>
</feature>
<keyword evidence="5 11" id="KW-0812">Transmembrane</keyword>
<dbReference type="Proteomes" id="UP001144297">
    <property type="component" value="Unassembled WGS sequence"/>
</dbReference>
<feature type="transmembrane region" description="Helical" evidence="11">
    <location>
        <begin position="385"/>
        <end position="402"/>
    </location>
</feature>
<evidence type="ECO:0000256" key="5">
    <source>
        <dbReference type="ARBA" id="ARBA00022692"/>
    </source>
</evidence>
<evidence type="ECO:0000256" key="8">
    <source>
        <dbReference type="ARBA" id="ARBA00022989"/>
    </source>
</evidence>
<keyword evidence="10 11" id="KW-0472">Membrane</keyword>
<dbReference type="EMBL" id="BSDX01000001">
    <property type="protein sequence ID" value="GLI52814.1"/>
    <property type="molecule type" value="Genomic_DNA"/>
</dbReference>
<feature type="transmembrane region" description="Helical" evidence="11">
    <location>
        <begin position="357"/>
        <end position="380"/>
    </location>
</feature>
<comment type="similarity">
    <text evidence="11">Belongs to the HAK/KUP transporter (TC 2.A.72) family.</text>
</comment>
<evidence type="ECO:0000256" key="4">
    <source>
        <dbReference type="ARBA" id="ARBA00022538"/>
    </source>
</evidence>
<feature type="domain" description="K+ potassium transporter C-terminal" evidence="13">
    <location>
        <begin position="464"/>
        <end position="596"/>
    </location>
</feature>
<keyword evidence="3 11" id="KW-1003">Cell membrane</keyword>
<evidence type="ECO:0000256" key="9">
    <source>
        <dbReference type="ARBA" id="ARBA00023065"/>
    </source>
</evidence>
<comment type="function">
    <text evidence="11">Transport of potassium into the cell. Likely operates as a K(+):H(+) symporter.</text>
</comment>
<feature type="transmembrane region" description="Helical" evidence="11">
    <location>
        <begin position="36"/>
        <end position="59"/>
    </location>
</feature>
<evidence type="ECO:0000256" key="1">
    <source>
        <dbReference type="ARBA" id="ARBA00004141"/>
    </source>
</evidence>
<feature type="transmembrane region" description="Helical" evidence="11">
    <location>
        <begin position="414"/>
        <end position="431"/>
    </location>
</feature>
<proteinExistence type="inferred from homology"/>
<feature type="transmembrane region" description="Helical" evidence="11">
    <location>
        <begin position="161"/>
        <end position="181"/>
    </location>
</feature>
<comment type="subcellular location">
    <subcellularLocation>
        <location evidence="11">Cell membrane</location>
        <topology evidence="11">Multi-pass membrane protein</topology>
    </subcellularLocation>
    <subcellularLocation>
        <location evidence="1">Membrane</location>
        <topology evidence="1">Multi-pass membrane protein</topology>
    </subcellularLocation>
</comment>
<reference evidence="14" key="1">
    <citation type="submission" date="2022-12" db="EMBL/GenBank/DDBJ databases">
        <title>Reference genome sequencing for broad-spectrum identification of bacterial and archaeal isolates by mass spectrometry.</title>
        <authorList>
            <person name="Sekiguchi Y."/>
            <person name="Tourlousse D.M."/>
        </authorList>
    </citation>
    <scope>NUCLEOTIDE SEQUENCE</scope>
    <source>
        <strain evidence="14">TSL-P1</strain>
    </source>
</reference>
<dbReference type="HAMAP" id="MF_01522">
    <property type="entry name" value="Kup"/>
    <property type="match status" value="1"/>
</dbReference>
<dbReference type="PANTHER" id="PTHR30540:SF83">
    <property type="entry name" value="K+ POTASSIUM TRANSPORTER"/>
    <property type="match status" value="1"/>
</dbReference>
<dbReference type="InterPro" id="IPR053952">
    <property type="entry name" value="K_trans_C"/>
</dbReference>
<evidence type="ECO:0000313" key="15">
    <source>
        <dbReference type="Proteomes" id="UP001144297"/>
    </source>
</evidence>
<sequence length="596" mass="67282">MSGVIKALGLVFGDIGTSPIYTLTVAFLILEPTYENVLGVLSLIFWTLIILPTIQYNFLAMNLSIRGEGGTIVLSEIFKSLSKSNKTKAFVTFLALIGVSFLIGDGVITPAISILSAVEGTAFIPGLEGISQASMVFIAIIIAFTLFLFQKKGTEKVSSAFGPIMCIWFLSILVIGIHSIFLNPQVLKAINPYYAVEFLMHNGWKGYLVLGEIILCATGAEAMYADMGHLGAKPIRKAWAMVFFALFINYFGQGAFLLKNPQVKNILFEMAFNFSSFLYVPFLILSLLATVIASQAMISGMFSVVYQAITTRIMPMLKIDYTSKELKSQIYIGSVNWFLLLAVILIMIDFGSSSNLAAAYGLAVTGNMCITGLLLVSIFFLKRNYYAMLASIFIIFVDFVYFSSCLYKIPHGGYWSIILALFPFLTMFIYMRGQKRLYRFMMFMPLDDFILKFERVYETNPKIPGTAIFFIRDKNKISPYIVETMFYHGIIYEDNIFLSIVIRPDPFGVTGYFKENFCKGVRVFEIQMGYMEVVNIEEILRENGIDERAIFYGLEEIIARGHWKIFAFLKRVTPTFISFFRLPSRKLHGVLTRVEM</sequence>
<feature type="transmembrane region" description="Helical" evidence="11">
    <location>
        <begin position="238"/>
        <end position="258"/>
    </location>
</feature>
<dbReference type="PANTHER" id="PTHR30540">
    <property type="entry name" value="OSMOTIC STRESS POTASSIUM TRANSPORTER"/>
    <property type="match status" value="1"/>
</dbReference>
<evidence type="ECO:0000256" key="3">
    <source>
        <dbReference type="ARBA" id="ARBA00022475"/>
    </source>
</evidence>
<evidence type="ECO:0000259" key="13">
    <source>
        <dbReference type="Pfam" id="PF22776"/>
    </source>
</evidence>
<evidence type="ECO:0000256" key="6">
    <source>
        <dbReference type="ARBA" id="ARBA00022847"/>
    </source>
</evidence>
<keyword evidence="4 11" id="KW-0633">Potassium transport</keyword>
<gene>
    <name evidence="11 14" type="primary">kup</name>
    <name evidence="14" type="ORF">TISLANDTSLP1_05070</name>
</gene>
<keyword evidence="15" id="KW-1185">Reference proteome</keyword>
<feature type="transmembrane region" description="Helical" evidence="11">
    <location>
        <begin position="7"/>
        <end position="30"/>
    </location>
</feature>
<dbReference type="GO" id="GO:0015079">
    <property type="term" value="F:potassium ion transmembrane transporter activity"/>
    <property type="evidence" value="ECO:0007669"/>
    <property type="project" value="UniProtKB-UniRule"/>
</dbReference>
<dbReference type="Pfam" id="PF22776">
    <property type="entry name" value="K_trans_C"/>
    <property type="match status" value="1"/>
</dbReference>
<keyword evidence="9 11" id="KW-0406">Ion transport</keyword>
<keyword evidence="2 11" id="KW-0813">Transport</keyword>
<evidence type="ECO:0000256" key="11">
    <source>
        <dbReference type="HAMAP-Rule" id="MF_01522"/>
    </source>
</evidence>
<dbReference type="InterPro" id="IPR003855">
    <property type="entry name" value="K+_transporter"/>
</dbReference>
<name>A0A9W6GF59_9BACT</name>
<protein>
    <recommendedName>
        <fullName evidence="11">Probable potassium transport system protein Kup</fullName>
    </recommendedName>
</protein>
<comment type="caution">
    <text evidence="14">The sequence shown here is derived from an EMBL/GenBank/DDBJ whole genome shotgun (WGS) entry which is preliminary data.</text>
</comment>
<evidence type="ECO:0000256" key="10">
    <source>
        <dbReference type="ARBA" id="ARBA00023136"/>
    </source>
</evidence>